<comment type="caution">
    <text evidence="19">The sequence shown here is derived from an EMBL/GenBank/DDBJ whole genome shotgun (WGS) entry which is preliminary data.</text>
</comment>
<comment type="subunit">
    <text evidence="10">[Alpha(6)beta(6)] hexamers of two multifunctional subunits (alpha and beta).</text>
</comment>
<evidence type="ECO:0000256" key="2">
    <source>
        <dbReference type="ARBA" id="ARBA00010009"/>
    </source>
</evidence>
<evidence type="ECO:0000256" key="1">
    <source>
        <dbReference type="ARBA" id="ARBA00001055"/>
    </source>
</evidence>
<evidence type="ECO:0000256" key="9">
    <source>
        <dbReference type="ARBA" id="ARBA00023268"/>
    </source>
</evidence>
<keyword evidence="5 16" id="KW-0521">NADP</keyword>
<dbReference type="FunFam" id="3.40.366.10:FF:000006">
    <property type="entry name" value="Fatty acid synthase beta subunit dehydratase"/>
    <property type="match status" value="1"/>
</dbReference>
<evidence type="ECO:0000256" key="13">
    <source>
        <dbReference type="ARBA" id="ARBA00048536"/>
    </source>
</evidence>
<dbReference type="Gene3D" id="2.40.128.700">
    <property type="match status" value="1"/>
</dbReference>
<dbReference type="InterPro" id="IPR029069">
    <property type="entry name" value="HotDog_dom_sf"/>
</dbReference>
<dbReference type="Proteomes" id="UP001201262">
    <property type="component" value="Unassembled WGS sequence"/>
</dbReference>
<evidence type="ECO:0000256" key="10">
    <source>
        <dbReference type="ARBA" id="ARBA00033756"/>
    </source>
</evidence>
<dbReference type="Pfam" id="PF00698">
    <property type="entry name" value="Acyl_transf_1"/>
    <property type="match status" value="1"/>
</dbReference>
<keyword evidence="8" id="KW-0456">Lyase</keyword>
<keyword evidence="4 16" id="KW-0378">Hydrolase</keyword>
<sequence>MSTFRDLGPGLNGLLLDMAHVKHTPSSSALSDYTWTSSVDGMGSPDLQGLMADTPMTEFDDRFYGARINQSARNSKNDANLAAVLKKASSPDIDLVSRVEALSSYMQRTLNQGHPSDNWYSLRKCIEHFNQFILCQEDIHALLASLELDRERKLEILHAYYSVSSMVDWTPGPVGSALLGEASAKRAKIICVFGGQGVESYLRELRETYDTYQPLVQTFITHLSDHLQMLASDIRTKSLYPHGLDVQSWLEKPDTTPDFDYIMSAPVSMPLIGLTQIVHYFIACKVFSMSPGDLRQHFIGAAGHSQGIAVAALLSTASTWGSLDTAARAALTVLFWIGFRSQQYFPQSSTPPGSAGEDTDKISPMLSIKGLAKKQVERLINELNAYLPSSQQMHLALVNSSRHIVVGGRPLSLYALKKALASSYPSATDQQVTRVPFSQRKPVVNTRFLACSVPFHTPLLEGAEKQIQEDVSRLIFKGSDIPFPIFRTDNHADLRHSENLIPALVRMITLETVNWEGSLDFPTITHVVDFGPGRESGMGAFVNTLKAGTGVRTIIPNVLQGPSKVLGYASEFYSRKKDVLYTQNWKDQFAPRLIRTANGTTTVDTKFSRLLGLPPVMVAGMTPTTSSWDFVAAVMNAGFHIEFAAGGHHNAASMKDALMKLVEKIPAGRGITCNIIYANPRAMGWQIPLLAELRKSGIPIESLTIGAGVPSIDIANGYIKDLGLKYISFKPGSKDAIDGVLQIAGANPSFPIILQWTGGRGGGHHSFEDFHEPIVEKYKQIRSHQNIVLVAGSGFGGPDDTYPYLTGSWATKLGYPAMPFDGILLGSRVMASKEAHTSPAAKQAIVEALGVDDADWEGTYKRPTGGIVTVKSEMGEPIHKIATRGVLLWSELDQKVFSLPATKQLQELEKQKDYIISRLNKDFQKVWFGKSATGEPVDINEMTYAQVLRRIVDILYVKNNNNSGTWIDPSYKKFFGDVVRCVEETLGSRTRKDAYLQTAFQLDGAFDFLNGFFALYPEAEKDVITAHDTNAFTHLYGRPGQKPLPFIIALDNTFEYWFKKDSLWQSENLEAVFEQDVGRVCILHGPVAAQYTKVIDEPAGEILGNMHESYVQRILKDRYAEKHSNVPEVSYLYRNSMALPADKENLPGVFMQRCDEPPMLIFRLDDSSNTLPEPEQWTSLLGGDQPSWRQALLTLDDVVQGKMQVPNPVKRMCAPRPGLSVQIIKPENPKETSIILKQKSRAADCDTAWVEIKLVSPQEIMVTLLEPHVPWRKSEALTFNFAYKIGSGVNPIQEITQDRESRIMEFYRRIWIGEEGSQPKKAAEKTRHRFMATRKNIIDFNQSIENKNAAYQWKTDMPLLAPLDFSIVIAWKSLMGCLFSNSIGGDFLKLLHLSNKFEVLNNATSVREGDVLYTTSEIKSIKIKKDSGKLVEAHATIHRDQKPIIVVKSEFIIQGSFEDYENTFEVIEEQPYQIRLGTLKDVAVLKSRKWIRLYPGLDLRQYIGRNLVFRLQSRYTFKDSVSLGRIETTGEIRAALDTSEAVIGSVHLNTSAYATNPVISYLSRHSTETESVSHLPAPIALCPELSIRAPELSDQYARASGDYNPIHVSQAFALYAGHDGKVIHGMYTSGVVRGLVELHIAENEPERIRSWSTSFKSKVSPGDILKVSINQTGMHDGHLMVSVTARNAETGVEVISATANILQKRTAYVFTGQGSQVPGMGMELYENSEEARNVWDTADRHFQDTYGFSIMDIVRRNPKELTVFFGGRRGRAIRENYLSLTLDVSDGHGNLSTVKAFPEITISSRSYTYKSEGGLLHETMFTQPAMAVLELARFQDMQARGIIDRSCCFAGHSLGEFMALASLGKIFKVEELATLVFYRGLAMQKAVSQSGEQVPIEYSMCAANPTRISPDFREKDLRLVVSAVARETGGLCEIVNLNVENMQYVCAGEVRCLDVLAGVLDYLVSHRIPLDTSATGTPAELKNVVQSALAKTMAKSLPLILERSKATIPLKVNVPFHSSLLRSGVGSFRRLLERSIPPHMVQPELLIGKYIPNLTARPFELSKAYCSDILALTESPRVKEMLDNWDRYTGVAA</sequence>
<keyword evidence="9" id="KW-0511">Multifunctional enzyme</keyword>
<dbReference type="RefSeq" id="XP_046069596.1">
    <property type="nucleotide sequence ID" value="XM_046213208.1"/>
</dbReference>
<comment type="catalytic activity">
    <reaction evidence="13">
        <text>(9Z)-octadecenoyl-[ACP] + H2O = (9Z)-octadecenoate + holo-[ACP] + H(+)</text>
        <dbReference type="Rhea" id="RHEA:15057"/>
        <dbReference type="Rhea" id="RHEA-COMP:9685"/>
        <dbReference type="Rhea" id="RHEA-COMP:9924"/>
        <dbReference type="ChEBI" id="CHEBI:15377"/>
        <dbReference type="ChEBI" id="CHEBI:15378"/>
        <dbReference type="ChEBI" id="CHEBI:30823"/>
        <dbReference type="ChEBI" id="CHEBI:64479"/>
        <dbReference type="ChEBI" id="CHEBI:78783"/>
        <dbReference type="EC" id="3.1.2.14"/>
    </reaction>
</comment>
<evidence type="ECO:0000313" key="20">
    <source>
        <dbReference type="Proteomes" id="UP001201262"/>
    </source>
</evidence>
<dbReference type="EMBL" id="JAJTJA010000009">
    <property type="protein sequence ID" value="KAH8693926.1"/>
    <property type="molecule type" value="Genomic_DNA"/>
</dbReference>
<dbReference type="Pfam" id="PF01575">
    <property type="entry name" value="MaoC_dehydratas"/>
    <property type="match status" value="1"/>
</dbReference>
<dbReference type="GO" id="GO:0004312">
    <property type="term" value="F:fatty acid synthase activity"/>
    <property type="evidence" value="ECO:0007669"/>
    <property type="project" value="InterPro"/>
</dbReference>
<evidence type="ECO:0000256" key="12">
    <source>
        <dbReference type="ARBA" id="ARBA00048462"/>
    </source>
</evidence>
<dbReference type="Gene3D" id="6.20.240.10">
    <property type="match status" value="1"/>
</dbReference>
<dbReference type="SUPFAM" id="SSF51412">
    <property type="entry name" value="Inosine monophosphate dehydrogenase (IMPDH)"/>
    <property type="match status" value="1"/>
</dbReference>
<dbReference type="Pfam" id="PF13452">
    <property type="entry name" value="FAS1_DH_region"/>
    <property type="match status" value="1"/>
</dbReference>
<comment type="catalytic activity">
    <reaction evidence="11">
        <text>acetyl-CoA + n malonyl-CoA + 2n NADPH + 4n H(+) = a long-chain-acyl-CoA + n CoA + n CO2 + 2n NADP(+).</text>
        <dbReference type="EC" id="2.3.1.86"/>
    </reaction>
</comment>
<evidence type="ECO:0000256" key="15">
    <source>
        <dbReference type="ARBA" id="ARBA00048835"/>
    </source>
</evidence>
<dbReference type="InterPro" id="IPR040883">
    <property type="entry name" value="FAS_meander"/>
</dbReference>
<name>A0AAD4PYC4_9EURO</name>
<evidence type="ECO:0000256" key="8">
    <source>
        <dbReference type="ARBA" id="ARBA00023239"/>
    </source>
</evidence>
<evidence type="ECO:0000313" key="19">
    <source>
        <dbReference type="EMBL" id="KAH8693926.1"/>
    </source>
</evidence>
<feature type="active site" description="For acetyltransferase activity" evidence="17">
    <location>
        <position position="305"/>
    </location>
</feature>
<organism evidence="19 20">
    <name type="scientific">Talaromyces proteolyticus</name>
    <dbReference type="NCBI Taxonomy" id="1131652"/>
    <lineage>
        <taxon>Eukaryota</taxon>
        <taxon>Fungi</taxon>
        <taxon>Dikarya</taxon>
        <taxon>Ascomycota</taxon>
        <taxon>Pezizomycotina</taxon>
        <taxon>Eurotiomycetes</taxon>
        <taxon>Eurotiomycetidae</taxon>
        <taxon>Eurotiales</taxon>
        <taxon>Trichocomaceae</taxon>
        <taxon>Talaromyces</taxon>
        <taxon>Talaromyces sect. Bacilispori</taxon>
    </lineage>
</organism>
<keyword evidence="20" id="KW-1185">Reference proteome</keyword>
<comment type="catalytic activity">
    <reaction evidence="14">
        <text>a 2,3-saturated acyl-[ACP] + NAD(+) = a (2E)-enoyl-[ACP] + NADH + H(+)</text>
        <dbReference type="Rhea" id="RHEA:10240"/>
        <dbReference type="Rhea" id="RHEA-COMP:9925"/>
        <dbReference type="Rhea" id="RHEA-COMP:9926"/>
        <dbReference type="ChEBI" id="CHEBI:15378"/>
        <dbReference type="ChEBI" id="CHEBI:57540"/>
        <dbReference type="ChEBI" id="CHEBI:57945"/>
        <dbReference type="ChEBI" id="CHEBI:78784"/>
        <dbReference type="ChEBI" id="CHEBI:78785"/>
        <dbReference type="EC" id="1.3.1.9"/>
    </reaction>
</comment>
<accession>A0AAD4PYC4</accession>
<dbReference type="InterPro" id="IPR050830">
    <property type="entry name" value="Fungal_FAS"/>
</dbReference>
<dbReference type="InterPro" id="IPR003965">
    <property type="entry name" value="Fatty_acid_synthase"/>
</dbReference>
<dbReference type="Gene3D" id="6.10.60.10">
    <property type="match status" value="1"/>
</dbReference>
<comment type="catalytic activity">
    <reaction evidence="15">
        <text>holo-[ACP] + acetyl-CoA = acetyl-[ACP] + CoA</text>
        <dbReference type="Rhea" id="RHEA:41788"/>
        <dbReference type="Rhea" id="RHEA-COMP:9621"/>
        <dbReference type="Rhea" id="RHEA-COMP:9685"/>
        <dbReference type="ChEBI" id="CHEBI:57287"/>
        <dbReference type="ChEBI" id="CHEBI:57288"/>
        <dbReference type="ChEBI" id="CHEBI:64479"/>
        <dbReference type="ChEBI" id="CHEBI:78446"/>
        <dbReference type="EC" id="2.3.1.38"/>
    </reaction>
</comment>
<dbReference type="Gene3D" id="3.10.129.10">
    <property type="entry name" value="Hotdog Thioesterase"/>
    <property type="match status" value="1"/>
</dbReference>
<evidence type="ECO:0000256" key="5">
    <source>
        <dbReference type="ARBA" id="ARBA00022857"/>
    </source>
</evidence>
<dbReference type="Gene3D" id="3.30.70.3330">
    <property type="match status" value="1"/>
</dbReference>
<dbReference type="GO" id="GO:0016297">
    <property type="term" value="F:fatty acyl-[ACP] hydrolase activity"/>
    <property type="evidence" value="ECO:0007669"/>
    <property type="project" value="UniProtKB-EC"/>
</dbReference>
<dbReference type="GO" id="GO:0005835">
    <property type="term" value="C:fatty acid synthase complex"/>
    <property type="evidence" value="ECO:0007669"/>
    <property type="project" value="UniProtKB-UniRule"/>
</dbReference>
<dbReference type="Gene3D" id="1.20.1050.120">
    <property type="match status" value="1"/>
</dbReference>
<dbReference type="PIRSF" id="PIRSF005562">
    <property type="entry name" value="FAS_yeast_beta"/>
    <property type="match status" value="1"/>
</dbReference>
<reference evidence="19" key="1">
    <citation type="submission" date="2021-12" db="EMBL/GenBank/DDBJ databases">
        <title>Convergent genome expansion in fungi linked to evolution of root-endophyte symbiosis.</title>
        <authorList>
            <consortium name="DOE Joint Genome Institute"/>
            <person name="Ke Y.-H."/>
            <person name="Bonito G."/>
            <person name="Liao H.-L."/>
            <person name="Looney B."/>
            <person name="Rojas-Flechas A."/>
            <person name="Nash J."/>
            <person name="Hameed K."/>
            <person name="Schadt C."/>
            <person name="Martin F."/>
            <person name="Crous P.W."/>
            <person name="Miettinen O."/>
            <person name="Magnuson J.K."/>
            <person name="Labbe J."/>
            <person name="Jacobson D."/>
            <person name="Doktycz M.J."/>
            <person name="Veneault-Fourrey C."/>
            <person name="Kuo A."/>
            <person name="Mondo S."/>
            <person name="Calhoun S."/>
            <person name="Riley R."/>
            <person name="Ohm R."/>
            <person name="LaButti K."/>
            <person name="Andreopoulos B."/>
            <person name="Pangilinan J."/>
            <person name="Nolan M."/>
            <person name="Tritt A."/>
            <person name="Clum A."/>
            <person name="Lipzen A."/>
            <person name="Daum C."/>
            <person name="Barry K."/>
            <person name="Grigoriev I.V."/>
            <person name="Vilgalys R."/>
        </authorList>
    </citation>
    <scope>NUCLEOTIDE SEQUENCE</scope>
    <source>
        <strain evidence="19">PMI_201</strain>
    </source>
</reference>
<comment type="similarity">
    <text evidence="2 16">Belongs to the fungal fatty acid synthetase subunit beta family.</text>
</comment>
<dbReference type="InterPro" id="IPR013785">
    <property type="entry name" value="Aldolase_TIM"/>
</dbReference>
<dbReference type="Gene3D" id="3.20.20.70">
    <property type="entry name" value="Aldolase class I"/>
    <property type="match status" value="1"/>
</dbReference>
<dbReference type="Pfam" id="PF16073">
    <property type="entry name" value="SAT"/>
    <property type="match status" value="1"/>
</dbReference>
<keyword evidence="7 16" id="KW-0520">NAD</keyword>
<evidence type="ECO:0000256" key="11">
    <source>
        <dbReference type="ARBA" id="ARBA00048237"/>
    </source>
</evidence>
<dbReference type="GO" id="GO:0004314">
    <property type="term" value="F:[acyl-carrier-protein] S-malonyltransferase activity"/>
    <property type="evidence" value="ECO:0007669"/>
    <property type="project" value="UniProtKB-EC"/>
</dbReference>
<proteinExistence type="inferred from homology"/>
<dbReference type="InterPro" id="IPR002539">
    <property type="entry name" value="MaoC-like_dom"/>
</dbReference>
<dbReference type="InterPro" id="IPR014043">
    <property type="entry name" value="Acyl_transferase_dom"/>
</dbReference>
<gene>
    <name evidence="19" type="ORF">BGW36DRAFT_345810</name>
</gene>
<dbReference type="Gene3D" id="1.20.930.70">
    <property type="match status" value="1"/>
</dbReference>
<comment type="catalytic activity">
    <reaction evidence="12">
        <text>holo-[ACP] + malonyl-CoA = malonyl-[ACP] + CoA</text>
        <dbReference type="Rhea" id="RHEA:41792"/>
        <dbReference type="Rhea" id="RHEA-COMP:9623"/>
        <dbReference type="Rhea" id="RHEA-COMP:9685"/>
        <dbReference type="ChEBI" id="CHEBI:57287"/>
        <dbReference type="ChEBI" id="CHEBI:57384"/>
        <dbReference type="ChEBI" id="CHEBI:64479"/>
        <dbReference type="ChEBI" id="CHEBI:78449"/>
        <dbReference type="EC" id="2.3.1.39"/>
    </reaction>
</comment>
<dbReference type="PRINTS" id="PR01483">
    <property type="entry name" value="FASYNTHASE"/>
</dbReference>
<dbReference type="InterPro" id="IPR013565">
    <property type="entry name" value="Fas1/AflB-like_central"/>
</dbReference>
<dbReference type="InterPro" id="IPR032088">
    <property type="entry name" value="SAT"/>
</dbReference>
<evidence type="ECO:0000256" key="4">
    <source>
        <dbReference type="ARBA" id="ARBA00022801"/>
    </source>
</evidence>
<evidence type="ECO:0000256" key="16">
    <source>
        <dbReference type="PIRNR" id="PIRNR005562"/>
    </source>
</evidence>
<dbReference type="GeneID" id="70243495"/>
<dbReference type="InterPro" id="IPR016035">
    <property type="entry name" value="Acyl_Trfase/lysoPLipase"/>
</dbReference>
<dbReference type="GO" id="GO:0006633">
    <property type="term" value="P:fatty acid biosynthetic process"/>
    <property type="evidence" value="ECO:0007669"/>
    <property type="project" value="InterPro"/>
</dbReference>
<dbReference type="SMART" id="SM00827">
    <property type="entry name" value="PKS_AT"/>
    <property type="match status" value="1"/>
</dbReference>
<dbReference type="InterPro" id="IPR039569">
    <property type="entry name" value="FAS1-like_DH_region"/>
</dbReference>
<keyword evidence="6 16" id="KW-0560">Oxidoreductase</keyword>
<dbReference type="Pfam" id="PF08354">
    <property type="entry name" value="Fas1-AflB-like_hel"/>
    <property type="match status" value="1"/>
</dbReference>
<feature type="active site" description="For malonyltransferase activity" evidence="17">
    <location>
        <position position="1853"/>
    </location>
</feature>
<dbReference type="Gene3D" id="3.40.366.10">
    <property type="entry name" value="Malonyl-Coenzyme A Acyl Carrier Protein, domain 2"/>
    <property type="match status" value="3"/>
</dbReference>
<protein>
    <submittedName>
        <fullName evidence="19">Fatty acid synthase beta subunit</fullName>
    </submittedName>
</protein>
<dbReference type="GO" id="GO:0004313">
    <property type="term" value="F:[acyl-carrier-protein] S-acetyltransferase activity"/>
    <property type="evidence" value="ECO:0007669"/>
    <property type="project" value="UniProtKB-EC"/>
</dbReference>
<dbReference type="GO" id="GO:0004321">
    <property type="term" value="F:fatty-acyl-CoA synthase activity"/>
    <property type="evidence" value="ECO:0007669"/>
    <property type="project" value="UniProtKB-EC"/>
</dbReference>
<dbReference type="Pfam" id="PF17951">
    <property type="entry name" value="FAS_meander"/>
    <property type="match status" value="1"/>
</dbReference>
<dbReference type="GO" id="GO:0019171">
    <property type="term" value="F:(3R)-hydroxyacyl-[acyl-carrier-protein] dehydratase activity"/>
    <property type="evidence" value="ECO:0007669"/>
    <property type="project" value="UniProtKB-EC"/>
</dbReference>
<comment type="catalytic activity">
    <reaction evidence="1">
        <text>a (3R)-hydroxyacyl-[ACP] = a (2E)-enoyl-[ACP] + H2O</text>
        <dbReference type="Rhea" id="RHEA:13097"/>
        <dbReference type="Rhea" id="RHEA-COMP:9925"/>
        <dbReference type="Rhea" id="RHEA-COMP:9945"/>
        <dbReference type="ChEBI" id="CHEBI:15377"/>
        <dbReference type="ChEBI" id="CHEBI:78784"/>
        <dbReference type="ChEBI" id="CHEBI:78827"/>
        <dbReference type="EC" id="4.2.1.59"/>
    </reaction>
</comment>
<evidence type="ECO:0000256" key="14">
    <source>
        <dbReference type="ARBA" id="ARBA00048572"/>
    </source>
</evidence>
<dbReference type="InterPro" id="IPR016452">
    <property type="entry name" value="Fas1/AflB-like"/>
</dbReference>
<dbReference type="FunFam" id="3.20.20.70:FF:000078">
    <property type="entry name" value="Fatty acid synthase beta subunit dehydratase"/>
    <property type="match status" value="1"/>
</dbReference>
<dbReference type="SUPFAM" id="SSF54637">
    <property type="entry name" value="Thioesterase/thiol ester dehydrase-isomerase"/>
    <property type="match status" value="2"/>
</dbReference>
<evidence type="ECO:0000256" key="3">
    <source>
        <dbReference type="ARBA" id="ARBA00022679"/>
    </source>
</evidence>
<dbReference type="Gene3D" id="6.10.140.1400">
    <property type="match status" value="1"/>
</dbReference>
<dbReference type="GO" id="GO:0004318">
    <property type="term" value="F:enoyl-[acyl-carrier-protein] reductase (NADH) activity"/>
    <property type="evidence" value="ECO:0007669"/>
    <property type="project" value="UniProtKB-UniRule"/>
</dbReference>
<dbReference type="PANTHER" id="PTHR10982:SF21">
    <property type="entry name" value="FATTY ACID SYNTHASE SUBUNIT BETA"/>
    <property type="match status" value="1"/>
</dbReference>
<dbReference type="InterPro" id="IPR001227">
    <property type="entry name" value="Ac_transferase_dom_sf"/>
</dbReference>
<evidence type="ECO:0000256" key="6">
    <source>
        <dbReference type="ARBA" id="ARBA00023002"/>
    </source>
</evidence>
<keyword evidence="3 16" id="KW-0808">Transferase</keyword>
<dbReference type="PANTHER" id="PTHR10982">
    <property type="entry name" value="MALONYL COA-ACYL CARRIER PROTEIN TRANSACYLASE"/>
    <property type="match status" value="1"/>
</dbReference>
<evidence type="ECO:0000256" key="17">
    <source>
        <dbReference type="PIRSR" id="PIRSR005562-1"/>
    </source>
</evidence>
<feature type="domain" description="Malonyl-CoA:ACP transacylase (MAT)" evidence="18">
    <location>
        <begin position="1709"/>
        <end position="2024"/>
    </location>
</feature>
<dbReference type="CDD" id="cd03447">
    <property type="entry name" value="FAS_MaoC"/>
    <property type="match status" value="1"/>
</dbReference>
<dbReference type="FunFam" id="3.30.70.3330:FF:000001">
    <property type="entry name" value="Fatty acid synthase subunit beta dehydratase"/>
    <property type="match status" value="1"/>
</dbReference>
<dbReference type="SUPFAM" id="SSF52151">
    <property type="entry name" value="FabD/lysophospholipase-like"/>
    <property type="match status" value="2"/>
</dbReference>
<evidence type="ECO:0000259" key="18">
    <source>
        <dbReference type="SMART" id="SM00827"/>
    </source>
</evidence>
<evidence type="ECO:0000256" key="7">
    <source>
        <dbReference type="ARBA" id="ARBA00023027"/>
    </source>
</evidence>
<dbReference type="Gene3D" id="3.30.1120.100">
    <property type="match status" value="1"/>
</dbReference>
<dbReference type="Pfam" id="PF22235">
    <property type="entry name" value="FAS1_thioest_ins"/>
    <property type="match status" value="1"/>
</dbReference>